<sequence length="204" mass="21874">IARPAKTRKEVSKPLGASSNRRRRSPVNGLALLRTTTLDGLPEPGDADVTFAASIAVIDPIEDSQVPKSLNQAMLRVKSLQGVVISKPKLSLCMVPQPQAGTLHTSRSKRSPIKAHHRLAASFNNPLPRRMNFQVASDGFVGTELESTSKRRPNRRGETASTEGKKPPVLCGLVLGSGLLPLAAVETIETSTAPRHANTQSLDH</sequence>
<keyword evidence="3" id="KW-1185">Reference proteome</keyword>
<feature type="non-terminal residue" evidence="2">
    <location>
        <position position="1"/>
    </location>
</feature>
<organism evidence="2 3">
    <name type="scientific">Clathrospora elynae</name>
    <dbReference type="NCBI Taxonomy" id="706981"/>
    <lineage>
        <taxon>Eukaryota</taxon>
        <taxon>Fungi</taxon>
        <taxon>Dikarya</taxon>
        <taxon>Ascomycota</taxon>
        <taxon>Pezizomycotina</taxon>
        <taxon>Dothideomycetes</taxon>
        <taxon>Pleosporomycetidae</taxon>
        <taxon>Pleosporales</taxon>
        <taxon>Diademaceae</taxon>
        <taxon>Clathrospora</taxon>
    </lineage>
</organism>
<reference evidence="2" key="1">
    <citation type="journal article" date="2020" name="Stud. Mycol.">
        <title>101 Dothideomycetes genomes: a test case for predicting lifestyles and emergence of pathogens.</title>
        <authorList>
            <person name="Haridas S."/>
            <person name="Albert R."/>
            <person name="Binder M."/>
            <person name="Bloem J."/>
            <person name="Labutti K."/>
            <person name="Salamov A."/>
            <person name="Andreopoulos B."/>
            <person name="Baker S."/>
            <person name="Barry K."/>
            <person name="Bills G."/>
            <person name="Bluhm B."/>
            <person name="Cannon C."/>
            <person name="Castanera R."/>
            <person name="Culley D."/>
            <person name="Daum C."/>
            <person name="Ezra D."/>
            <person name="Gonzalez J."/>
            <person name="Henrissat B."/>
            <person name="Kuo A."/>
            <person name="Liang C."/>
            <person name="Lipzen A."/>
            <person name="Lutzoni F."/>
            <person name="Magnuson J."/>
            <person name="Mondo S."/>
            <person name="Nolan M."/>
            <person name="Ohm R."/>
            <person name="Pangilinan J."/>
            <person name="Park H.-J."/>
            <person name="Ramirez L."/>
            <person name="Alfaro M."/>
            <person name="Sun H."/>
            <person name="Tritt A."/>
            <person name="Yoshinaga Y."/>
            <person name="Zwiers L.-H."/>
            <person name="Turgeon B."/>
            <person name="Goodwin S."/>
            <person name="Spatafora J."/>
            <person name="Crous P."/>
            <person name="Grigoriev I."/>
        </authorList>
    </citation>
    <scope>NUCLEOTIDE SEQUENCE</scope>
    <source>
        <strain evidence="2">CBS 161.51</strain>
    </source>
</reference>
<feature type="region of interest" description="Disordered" evidence="1">
    <location>
        <begin position="144"/>
        <end position="167"/>
    </location>
</feature>
<evidence type="ECO:0000313" key="2">
    <source>
        <dbReference type="EMBL" id="KAF1943036.1"/>
    </source>
</evidence>
<protein>
    <submittedName>
        <fullName evidence="2">Uncharacterized protein</fullName>
    </submittedName>
</protein>
<gene>
    <name evidence="2" type="ORF">EJ02DRAFT_321322</name>
</gene>
<feature type="compositionally biased region" description="Basic and acidic residues" evidence="1">
    <location>
        <begin position="155"/>
        <end position="166"/>
    </location>
</feature>
<evidence type="ECO:0000256" key="1">
    <source>
        <dbReference type="SAM" id="MobiDB-lite"/>
    </source>
</evidence>
<dbReference type="Proteomes" id="UP000800038">
    <property type="component" value="Unassembled WGS sequence"/>
</dbReference>
<name>A0A6A5SWW7_9PLEO</name>
<accession>A0A6A5SWW7</accession>
<feature type="non-terminal residue" evidence="2">
    <location>
        <position position="204"/>
    </location>
</feature>
<dbReference type="AlphaFoldDB" id="A0A6A5SWW7"/>
<evidence type="ECO:0000313" key="3">
    <source>
        <dbReference type="Proteomes" id="UP000800038"/>
    </source>
</evidence>
<dbReference type="OrthoDB" id="3794585at2759"/>
<feature type="region of interest" description="Disordered" evidence="1">
    <location>
        <begin position="1"/>
        <end position="28"/>
    </location>
</feature>
<dbReference type="EMBL" id="ML976029">
    <property type="protein sequence ID" value="KAF1943036.1"/>
    <property type="molecule type" value="Genomic_DNA"/>
</dbReference>
<proteinExistence type="predicted"/>